<evidence type="ECO:0000256" key="2">
    <source>
        <dbReference type="ARBA" id="ARBA00022448"/>
    </source>
</evidence>
<dbReference type="NCBIfam" id="TIGR03410">
    <property type="entry name" value="urea_trans_UrtE"/>
    <property type="match status" value="1"/>
</dbReference>
<evidence type="ECO:0000256" key="5">
    <source>
        <dbReference type="ARBA" id="ARBA00022970"/>
    </source>
</evidence>
<dbReference type="GO" id="GO:0016887">
    <property type="term" value="F:ATP hydrolysis activity"/>
    <property type="evidence" value="ECO:0007669"/>
    <property type="project" value="InterPro"/>
</dbReference>
<dbReference type="Gene3D" id="3.40.50.300">
    <property type="entry name" value="P-loop containing nucleotide triphosphate hydrolases"/>
    <property type="match status" value="1"/>
</dbReference>
<feature type="domain" description="ABC transporter" evidence="6">
    <location>
        <begin position="2"/>
        <end position="233"/>
    </location>
</feature>
<dbReference type="InterPro" id="IPR027417">
    <property type="entry name" value="P-loop_NTPase"/>
</dbReference>
<sequence length="233" mass="26052">MIAVRNVTSGYDQSMVLHSLSMEVREGQIVAVLGRNGVGKSTLLKTIIGLLPAKQGDICFNQTFVQNEKEETRARTGIAYVPQGRDIFSSLTVRDNLLLGEELLPKKERTGQVKEEIFQWFPVLKEMLDRKGGDLSGGQQQQLAIARALMGNPKIILLDEPMEGIQPSIIELIRQVIVEISRKKDISVVLVEHSLENALTCADYLYVIDRGTVVDHGKADEETARRFERHLTV</sequence>
<evidence type="ECO:0000313" key="7">
    <source>
        <dbReference type="EMBL" id="KIU05987.1"/>
    </source>
</evidence>
<gene>
    <name evidence="7" type="ORF">SC09_contig4orf00953</name>
</gene>
<reference evidence="7 8" key="1">
    <citation type="submission" date="2014-12" db="EMBL/GenBank/DDBJ databases">
        <title>Comparative genome analysis of Bacillus coagulans HM-08, Clostridium butyricum HM-68, Bacillus subtilis HM-66 and Bacillus licheniformis BL-09.</title>
        <authorList>
            <person name="Zhang H."/>
        </authorList>
    </citation>
    <scope>NUCLEOTIDE SEQUENCE [LARGE SCALE GENOMIC DNA]</scope>
    <source>
        <strain evidence="7 8">HM-66</strain>
    </source>
</reference>
<evidence type="ECO:0000313" key="8">
    <source>
        <dbReference type="Proteomes" id="UP000032247"/>
    </source>
</evidence>
<dbReference type="AlphaFoldDB" id="A0A0D1KIK5"/>
<dbReference type="Proteomes" id="UP000032247">
    <property type="component" value="Unassembled WGS sequence"/>
</dbReference>
<dbReference type="CDD" id="cd03224">
    <property type="entry name" value="ABC_TM1139_LivF_branched"/>
    <property type="match status" value="1"/>
</dbReference>
<keyword evidence="4" id="KW-0067">ATP-binding</keyword>
<evidence type="ECO:0000256" key="1">
    <source>
        <dbReference type="ARBA" id="ARBA00005417"/>
    </source>
</evidence>
<evidence type="ECO:0000259" key="6">
    <source>
        <dbReference type="PROSITE" id="PS50893"/>
    </source>
</evidence>
<dbReference type="PROSITE" id="PS50893">
    <property type="entry name" value="ABC_TRANSPORTER_2"/>
    <property type="match status" value="1"/>
</dbReference>
<dbReference type="STRING" id="483913.AN935_18525"/>
<keyword evidence="2" id="KW-0813">Transport</keyword>
<name>A0A0D1KIK5_BACIU</name>
<dbReference type="SMART" id="SM00382">
    <property type="entry name" value="AAA"/>
    <property type="match status" value="1"/>
</dbReference>
<dbReference type="GO" id="GO:0005524">
    <property type="term" value="F:ATP binding"/>
    <property type="evidence" value="ECO:0007669"/>
    <property type="project" value="UniProtKB-KW"/>
</dbReference>
<dbReference type="PANTHER" id="PTHR43820:SF5">
    <property type="entry name" value="HIGH-AFFINITY BRANCHED-CHAIN AMINO ACID TRANSPORT ATP-BINDING PROTEIN"/>
    <property type="match status" value="1"/>
</dbReference>
<protein>
    <submittedName>
        <fullName evidence="7">ABC transporter</fullName>
    </submittedName>
</protein>
<dbReference type="InterPro" id="IPR003593">
    <property type="entry name" value="AAA+_ATPase"/>
</dbReference>
<dbReference type="GO" id="GO:0015658">
    <property type="term" value="F:branched-chain amino acid transmembrane transporter activity"/>
    <property type="evidence" value="ECO:0007669"/>
    <property type="project" value="TreeGrafter"/>
</dbReference>
<evidence type="ECO:0000256" key="3">
    <source>
        <dbReference type="ARBA" id="ARBA00022741"/>
    </source>
</evidence>
<dbReference type="InterPro" id="IPR003439">
    <property type="entry name" value="ABC_transporter-like_ATP-bd"/>
</dbReference>
<dbReference type="EMBL" id="JXBC01000013">
    <property type="protein sequence ID" value="KIU05987.1"/>
    <property type="molecule type" value="Genomic_DNA"/>
</dbReference>
<dbReference type="Pfam" id="PF00005">
    <property type="entry name" value="ABC_tran"/>
    <property type="match status" value="1"/>
</dbReference>
<comment type="caution">
    <text evidence="7">The sequence shown here is derived from an EMBL/GenBank/DDBJ whole genome shotgun (WGS) entry which is preliminary data.</text>
</comment>
<dbReference type="InterPro" id="IPR052156">
    <property type="entry name" value="BCAA_Transport_ATP-bd_LivF"/>
</dbReference>
<dbReference type="PANTHER" id="PTHR43820">
    <property type="entry name" value="HIGH-AFFINITY BRANCHED-CHAIN AMINO ACID TRANSPORT ATP-BINDING PROTEIN LIVF"/>
    <property type="match status" value="1"/>
</dbReference>
<dbReference type="InterPro" id="IPR017780">
    <property type="entry name" value="ABC_transptr_urea_ATP-bd_UrtE"/>
</dbReference>
<dbReference type="PATRIC" id="fig|1423.173.peg.4529"/>
<evidence type="ECO:0000256" key="4">
    <source>
        <dbReference type="ARBA" id="ARBA00022840"/>
    </source>
</evidence>
<accession>A0A0D1KIK5</accession>
<proteinExistence type="inferred from homology"/>
<dbReference type="GO" id="GO:0015807">
    <property type="term" value="P:L-amino acid transport"/>
    <property type="evidence" value="ECO:0007669"/>
    <property type="project" value="TreeGrafter"/>
</dbReference>
<dbReference type="SUPFAM" id="SSF52540">
    <property type="entry name" value="P-loop containing nucleoside triphosphate hydrolases"/>
    <property type="match status" value="1"/>
</dbReference>
<keyword evidence="5" id="KW-0029">Amino-acid transport</keyword>
<organism evidence="7 8">
    <name type="scientific">Bacillus subtilis</name>
    <dbReference type="NCBI Taxonomy" id="1423"/>
    <lineage>
        <taxon>Bacteria</taxon>
        <taxon>Bacillati</taxon>
        <taxon>Bacillota</taxon>
        <taxon>Bacilli</taxon>
        <taxon>Bacillales</taxon>
        <taxon>Bacillaceae</taxon>
        <taxon>Bacillus</taxon>
    </lineage>
</organism>
<keyword evidence="3" id="KW-0547">Nucleotide-binding</keyword>
<comment type="similarity">
    <text evidence="1">Belongs to the ABC transporter superfamily.</text>
</comment>